<evidence type="ECO:0000256" key="1">
    <source>
        <dbReference type="SAM" id="Phobius"/>
    </source>
</evidence>
<keyword evidence="1" id="KW-0812">Transmembrane</keyword>
<name>A0A7S4T744_9DINO</name>
<feature type="transmembrane region" description="Helical" evidence="1">
    <location>
        <begin position="276"/>
        <end position="297"/>
    </location>
</feature>
<proteinExistence type="predicted"/>
<protein>
    <submittedName>
        <fullName evidence="2">Uncharacterized protein</fullName>
    </submittedName>
</protein>
<dbReference type="Pfam" id="PF17784">
    <property type="entry name" value="Sulfotransfer_4"/>
    <property type="match status" value="1"/>
</dbReference>
<reference evidence="2" key="1">
    <citation type="submission" date="2021-01" db="EMBL/GenBank/DDBJ databases">
        <authorList>
            <person name="Corre E."/>
            <person name="Pelletier E."/>
            <person name="Niang G."/>
            <person name="Scheremetjew M."/>
            <person name="Finn R."/>
            <person name="Kale V."/>
            <person name="Holt S."/>
            <person name="Cochrane G."/>
            <person name="Meng A."/>
            <person name="Brown T."/>
            <person name="Cohen L."/>
        </authorList>
    </citation>
    <scope>NUCLEOTIDE SEQUENCE</scope>
    <source>
        <strain evidence="2">CCMP3105</strain>
    </source>
</reference>
<dbReference type="Gene3D" id="3.40.50.300">
    <property type="entry name" value="P-loop containing nucleotide triphosphate hydrolases"/>
    <property type="match status" value="1"/>
</dbReference>
<dbReference type="AlphaFoldDB" id="A0A7S4T744"/>
<keyword evidence="1" id="KW-1133">Transmembrane helix</keyword>
<dbReference type="EMBL" id="HBNR01089294">
    <property type="protein sequence ID" value="CAE4667870.1"/>
    <property type="molecule type" value="Transcribed_RNA"/>
</dbReference>
<feature type="transmembrane region" description="Helical" evidence="1">
    <location>
        <begin position="309"/>
        <end position="327"/>
    </location>
</feature>
<dbReference type="PANTHER" id="PTHR36978">
    <property type="entry name" value="P-LOOP CONTAINING NUCLEOTIDE TRIPHOSPHATE HYDROLASE"/>
    <property type="match status" value="1"/>
</dbReference>
<accession>A0A7S4T744</accession>
<dbReference type="PANTHER" id="PTHR36978:SF4">
    <property type="entry name" value="P-LOOP CONTAINING NUCLEOSIDE TRIPHOSPHATE HYDROLASE PROTEIN"/>
    <property type="match status" value="1"/>
</dbReference>
<dbReference type="InterPro" id="IPR027417">
    <property type="entry name" value="P-loop_NTPase"/>
</dbReference>
<organism evidence="2">
    <name type="scientific">Alexandrium monilatum</name>
    <dbReference type="NCBI Taxonomy" id="311494"/>
    <lineage>
        <taxon>Eukaryota</taxon>
        <taxon>Sar</taxon>
        <taxon>Alveolata</taxon>
        <taxon>Dinophyceae</taxon>
        <taxon>Gonyaulacales</taxon>
        <taxon>Pyrocystaceae</taxon>
        <taxon>Alexandrium</taxon>
    </lineage>
</organism>
<dbReference type="InterPro" id="IPR040632">
    <property type="entry name" value="Sulfotransfer_4"/>
</dbReference>
<keyword evidence="1" id="KW-0472">Membrane</keyword>
<gene>
    <name evidence="2" type="ORF">AMON00008_LOCUS64053</name>
</gene>
<sequence>MAQGVSFLAEVVPPRALQCHGALGAGGRSLAMARASRLSRWLVFLELVVLLPTSCCFKVIGAGLAGSGLRPLASALRALGLRCYRGPESPDGLAEWDPLLRQKSPESLQQLAQQLVAAGYDAILDWPLDVIDVLLQLLERFPDARVILTVHEDSNKWFSAFQQTQASWYYYCWAHDRNSLWELVEIHQEALRLPAVPSDKDAGRCVAAYDQHNAMVREAVPPGQLLELHMHSGWEPLCRFLNVSVPSTDFPWTDAPGSDFPDWDVGWLRTLVLRRYALYALVCGAFTVCAAALLHSLLLPRLGSLPRRGFLLCVLGLSGLLLLRRFALQLPVGLPRWAAR</sequence>
<evidence type="ECO:0000313" key="2">
    <source>
        <dbReference type="EMBL" id="CAE4667870.1"/>
    </source>
</evidence>
<dbReference type="SUPFAM" id="SSF52540">
    <property type="entry name" value="P-loop containing nucleoside triphosphate hydrolases"/>
    <property type="match status" value="1"/>
</dbReference>